<feature type="compositionally biased region" description="Polar residues" evidence="4">
    <location>
        <begin position="286"/>
        <end position="296"/>
    </location>
</feature>
<feature type="region of interest" description="Disordered" evidence="4">
    <location>
        <begin position="171"/>
        <end position="190"/>
    </location>
</feature>
<dbReference type="CDD" id="cd18432">
    <property type="entry name" value="BRCT_PAXIP1_rpt6_like"/>
    <property type="match status" value="1"/>
</dbReference>
<evidence type="ECO:0000259" key="5">
    <source>
        <dbReference type="PROSITE" id="PS50172"/>
    </source>
</evidence>
<dbReference type="GO" id="GO:0006974">
    <property type="term" value="P:DNA damage response"/>
    <property type="evidence" value="ECO:0007669"/>
    <property type="project" value="UniProtKB-KW"/>
</dbReference>
<evidence type="ECO:0000256" key="4">
    <source>
        <dbReference type="SAM" id="MobiDB-lite"/>
    </source>
</evidence>
<reference evidence="6" key="1">
    <citation type="submission" date="2020-01" db="EMBL/GenBank/DDBJ databases">
        <authorList>
            <consortium name="DOE Joint Genome Institute"/>
            <person name="Haridas S."/>
            <person name="Albert R."/>
            <person name="Binder M."/>
            <person name="Bloem J."/>
            <person name="Labutti K."/>
            <person name="Salamov A."/>
            <person name="Andreopoulos B."/>
            <person name="Baker S.E."/>
            <person name="Barry K."/>
            <person name="Bills G."/>
            <person name="Bluhm B.H."/>
            <person name="Cannon C."/>
            <person name="Castanera R."/>
            <person name="Culley D.E."/>
            <person name="Daum C."/>
            <person name="Ezra D."/>
            <person name="Gonzalez J.B."/>
            <person name="Henrissat B."/>
            <person name="Kuo A."/>
            <person name="Liang C."/>
            <person name="Lipzen A."/>
            <person name="Lutzoni F."/>
            <person name="Magnuson J."/>
            <person name="Mondo S."/>
            <person name="Nolan M."/>
            <person name="Ohm R."/>
            <person name="Pangilinan J."/>
            <person name="Park H.-J."/>
            <person name="Ramirez L."/>
            <person name="Alfaro M."/>
            <person name="Sun H."/>
            <person name="Tritt A."/>
            <person name="Yoshinaga Y."/>
            <person name="Zwiers L.-H."/>
            <person name="Turgeon B.G."/>
            <person name="Goodwin S.B."/>
            <person name="Spatafora J.W."/>
            <person name="Crous P.W."/>
            <person name="Grigoriev I.V."/>
        </authorList>
    </citation>
    <scope>NUCLEOTIDE SEQUENCE</scope>
    <source>
        <strain evidence="6">CBS 394.84</strain>
    </source>
</reference>
<name>A0A9P4GQF7_9PLEO</name>
<feature type="region of interest" description="Disordered" evidence="4">
    <location>
        <begin position="208"/>
        <end position="407"/>
    </location>
</feature>
<dbReference type="Pfam" id="PF16589">
    <property type="entry name" value="BRCT_2"/>
    <property type="match status" value="1"/>
</dbReference>
<dbReference type="PROSITE" id="PS50172">
    <property type="entry name" value="BRCT"/>
    <property type="match status" value="1"/>
</dbReference>
<dbReference type="InterPro" id="IPR001357">
    <property type="entry name" value="BRCT_dom"/>
</dbReference>
<dbReference type="AlphaFoldDB" id="A0A9P4GQF7"/>
<dbReference type="Proteomes" id="UP000800039">
    <property type="component" value="Unassembled WGS sequence"/>
</dbReference>
<evidence type="ECO:0000256" key="2">
    <source>
        <dbReference type="ARBA" id="ARBA00022763"/>
    </source>
</evidence>
<comment type="subcellular location">
    <subcellularLocation>
        <location evidence="1">Nucleus</location>
    </subcellularLocation>
</comment>
<dbReference type="InterPro" id="IPR051579">
    <property type="entry name" value="DDR_Transcriptional_Reg"/>
</dbReference>
<dbReference type="PANTHER" id="PTHR23196:SF1">
    <property type="entry name" value="PAX-INTERACTING PROTEIN 1"/>
    <property type="match status" value="1"/>
</dbReference>
<comment type="caution">
    <text evidence="6">The sequence shown here is derived from an EMBL/GenBank/DDBJ whole genome shotgun (WGS) entry which is preliminary data.</text>
</comment>
<dbReference type="Gene3D" id="3.40.50.10190">
    <property type="entry name" value="BRCT domain"/>
    <property type="match status" value="2"/>
</dbReference>
<dbReference type="EMBL" id="ML976615">
    <property type="protein sequence ID" value="KAF1849447.1"/>
    <property type="molecule type" value="Genomic_DNA"/>
</dbReference>
<dbReference type="OrthoDB" id="342264at2759"/>
<keyword evidence="2" id="KW-0227">DNA damage</keyword>
<accession>A0A9P4GQF7</accession>
<feature type="region of interest" description="Disordered" evidence="4">
    <location>
        <begin position="599"/>
        <end position="621"/>
    </location>
</feature>
<evidence type="ECO:0000256" key="3">
    <source>
        <dbReference type="ARBA" id="ARBA00023242"/>
    </source>
</evidence>
<dbReference type="SUPFAM" id="SSF52113">
    <property type="entry name" value="BRCT domain"/>
    <property type="match status" value="1"/>
</dbReference>
<feature type="compositionally biased region" description="Acidic residues" evidence="4">
    <location>
        <begin position="149"/>
        <end position="164"/>
    </location>
</feature>
<gene>
    <name evidence="6" type="ORF">K460DRAFT_331441</name>
</gene>
<dbReference type="CDD" id="cd17744">
    <property type="entry name" value="BRCT_MDC1_rpt1"/>
    <property type="match status" value="1"/>
</dbReference>
<feature type="compositionally biased region" description="Polar residues" evidence="4">
    <location>
        <begin position="241"/>
        <end position="250"/>
    </location>
</feature>
<keyword evidence="3" id="KW-0539">Nucleus</keyword>
<feature type="domain" description="BRCT" evidence="5">
    <location>
        <begin position="418"/>
        <end position="484"/>
    </location>
</feature>
<dbReference type="GO" id="GO:0035861">
    <property type="term" value="C:site of double-strand break"/>
    <property type="evidence" value="ECO:0007669"/>
    <property type="project" value="TreeGrafter"/>
</dbReference>
<sequence>MSWTLLASPVAGAAGSHPFPLTNDAISHIVLTPNGSTRVGLVNHLLPGLHTELGRVSVGPWGAKLEAVDDSLGILSAQVLADPNADPRSEKYELKPRIGESSEVILLRHGDVISFSKYAARLTCRWTASEVQVNSSAADALAAEPADVNGDEEIPEEETEDENLDNTVVAGSTTQTKSPPPQLSNQPSVVVQETPTAARFKMVAEYANTPEDTSNHSEPTQPTPSPKGSDQAETRAEYFSTAHTGESQNKPPKKVANSGRELRVLSNAVATAHSDKSAAGLDDPSDNVSPHQSKSSPRVEIPTRLSRKRASSAVEYAPERGNEPLSRPSKRTKQTISSDCDTQDSRMSNIVVETSRKPAAKGKKRLSEVSEASEATPPRSQRSSQRSNTMTTAEPYEGPTPRVAFSHSAITPNSQGMKFLKKHKGAIVESINEKCNILCVRPGTLTKTMKLLESIARGIPIVTDKWLLDSAKAGHFLALHDYQPSVPNQEEDWKFELGKVWGKPQAPFQGYTIHFTPELRKSYADFKEIEHVCKAVGAKVVTKKPSKNDNLIVLAKEDRDKEAEKLMQDGTTCYSKDLLTNSILRGEVDLDSDEFMIKPEAPAAATTTTANQTKRKGRRKS</sequence>
<feature type="region of interest" description="Disordered" evidence="4">
    <location>
        <begin position="138"/>
        <end position="165"/>
    </location>
</feature>
<proteinExistence type="predicted"/>
<evidence type="ECO:0000256" key="1">
    <source>
        <dbReference type="ARBA" id="ARBA00004123"/>
    </source>
</evidence>
<dbReference type="Pfam" id="PF00533">
    <property type="entry name" value="BRCT"/>
    <property type="match status" value="1"/>
</dbReference>
<evidence type="ECO:0000313" key="7">
    <source>
        <dbReference type="Proteomes" id="UP000800039"/>
    </source>
</evidence>
<dbReference type="GO" id="GO:0005634">
    <property type="term" value="C:nucleus"/>
    <property type="evidence" value="ECO:0007669"/>
    <property type="project" value="UniProtKB-SubCell"/>
</dbReference>
<dbReference type="InterPro" id="IPR036420">
    <property type="entry name" value="BRCT_dom_sf"/>
</dbReference>
<feature type="compositionally biased region" description="Polar residues" evidence="4">
    <location>
        <begin position="334"/>
        <end position="352"/>
    </location>
</feature>
<dbReference type="GeneID" id="63848053"/>
<protein>
    <recommendedName>
        <fullName evidence="5">BRCT domain-containing protein</fullName>
    </recommendedName>
</protein>
<dbReference type="SMART" id="SM00292">
    <property type="entry name" value="BRCT"/>
    <property type="match status" value="2"/>
</dbReference>
<dbReference type="PANTHER" id="PTHR23196">
    <property type="entry name" value="PAX TRANSCRIPTION ACTIVATION DOMAIN INTERACTING PROTEIN"/>
    <property type="match status" value="1"/>
</dbReference>
<dbReference type="RefSeq" id="XP_040792010.1">
    <property type="nucleotide sequence ID" value="XM_040930801.1"/>
</dbReference>
<keyword evidence="7" id="KW-1185">Reference proteome</keyword>
<evidence type="ECO:0000313" key="6">
    <source>
        <dbReference type="EMBL" id="KAF1849447.1"/>
    </source>
</evidence>
<feature type="compositionally biased region" description="Polar residues" evidence="4">
    <location>
        <begin position="210"/>
        <end position="220"/>
    </location>
</feature>
<organism evidence="6 7">
    <name type="scientific">Cucurbitaria berberidis CBS 394.84</name>
    <dbReference type="NCBI Taxonomy" id="1168544"/>
    <lineage>
        <taxon>Eukaryota</taxon>
        <taxon>Fungi</taxon>
        <taxon>Dikarya</taxon>
        <taxon>Ascomycota</taxon>
        <taxon>Pezizomycotina</taxon>
        <taxon>Dothideomycetes</taxon>
        <taxon>Pleosporomycetidae</taxon>
        <taxon>Pleosporales</taxon>
        <taxon>Pleosporineae</taxon>
        <taxon>Cucurbitariaceae</taxon>
        <taxon>Cucurbitaria</taxon>
    </lineage>
</organism>